<comment type="caution">
    <text evidence="5">The sequence shown here is derived from an EMBL/GenBank/DDBJ whole genome shotgun (WGS) entry which is preliminary data.</text>
</comment>
<feature type="transmembrane region" description="Helical" evidence="3">
    <location>
        <begin position="86"/>
        <end position="106"/>
    </location>
</feature>
<comment type="catalytic activity">
    <reaction evidence="2">
        <text>[protein]-peptidylproline (omega=180) = [protein]-peptidylproline (omega=0)</text>
        <dbReference type="Rhea" id="RHEA:16237"/>
        <dbReference type="Rhea" id="RHEA-COMP:10747"/>
        <dbReference type="Rhea" id="RHEA-COMP:10748"/>
        <dbReference type="ChEBI" id="CHEBI:83833"/>
        <dbReference type="ChEBI" id="CHEBI:83834"/>
        <dbReference type="EC" id="5.2.1.8"/>
    </reaction>
</comment>
<comment type="similarity">
    <text evidence="1 2">Belongs to the cyclophilin-type PPIase family.</text>
</comment>
<dbReference type="InterPro" id="IPR029000">
    <property type="entry name" value="Cyclophilin-like_dom_sf"/>
</dbReference>
<organism evidence="5 6">
    <name type="scientific">Phtheirospermum japonicum</name>
    <dbReference type="NCBI Taxonomy" id="374723"/>
    <lineage>
        <taxon>Eukaryota</taxon>
        <taxon>Viridiplantae</taxon>
        <taxon>Streptophyta</taxon>
        <taxon>Embryophyta</taxon>
        <taxon>Tracheophyta</taxon>
        <taxon>Spermatophyta</taxon>
        <taxon>Magnoliopsida</taxon>
        <taxon>eudicotyledons</taxon>
        <taxon>Gunneridae</taxon>
        <taxon>Pentapetalae</taxon>
        <taxon>asterids</taxon>
        <taxon>lamiids</taxon>
        <taxon>Lamiales</taxon>
        <taxon>Orobanchaceae</taxon>
        <taxon>Orobanchaceae incertae sedis</taxon>
        <taxon>Phtheirospermum</taxon>
    </lineage>
</organism>
<dbReference type="AlphaFoldDB" id="A0A830B519"/>
<dbReference type="EMBL" id="BMAC01000011">
    <property type="protein sequence ID" value="GFP79693.1"/>
    <property type="molecule type" value="Genomic_DNA"/>
</dbReference>
<dbReference type="PANTHER" id="PTHR11071:SF561">
    <property type="entry name" value="PEPTIDYL-PROLYL CIS-TRANS ISOMERASE D-RELATED"/>
    <property type="match status" value="1"/>
</dbReference>
<dbReference type="EC" id="5.2.1.8" evidence="2"/>
<dbReference type="SUPFAM" id="SSF50891">
    <property type="entry name" value="Cyclophilin-like"/>
    <property type="match status" value="1"/>
</dbReference>
<dbReference type="PRINTS" id="PR00153">
    <property type="entry name" value="CSAPPISMRASE"/>
</dbReference>
<dbReference type="PROSITE" id="PS50072">
    <property type="entry name" value="CSA_PPIASE_2"/>
    <property type="match status" value="1"/>
</dbReference>
<keyword evidence="3" id="KW-0472">Membrane</keyword>
<sequence length="136" mass="15171">MCQGGDLTAGNGTGGESIYESKFADENFVKKHTGPDVLSMANAGPGTNGSQFFIFTAKIEGLDGKHVVFGHWLEQESATTAKYDLVFEHLFLFLFLCQIKIMILIMKRMRDHYLCFQSFCPYSSKTKSVSTHSQGR</sequence>
<dbReference type="Pfam" id="PF00160">
    <property type="entry name" value="Pro_isomerase"/>
    <property type="match status" value="1"/>
</dbReference>
<evidence type="ECO:0000256" key="2">
    <source>
        <dbReference type="RuleBase" id="RU363019"/>
    </source>
</evidence>
<dbReference type="OrthoDB" id="193499at2759"/>
<evidence type="ECO:0000256" key="3">
    <source>
        <dbReference type="SAM" id="Phobius"/>
    </source>
</evidence>
<dbReference type="GO" id="GO:0006457">
    <property type="term" value="P:protein folding"/>
    <property type="evidence" value="ECO:0007669"/>
    <property type="project" value="TreeGrafter"/>
</dbReference>
<dbReference type="GO" id="GO:0016018">
    <property type="term" value="F:cyclosporin A binding"/>
    <property type="evidence" value="ECO:0007669"/>
    <property type="project" value="TreeGrafter"/>
</dbReference>
<reference evidence="5" key="1">
    <citation type="submission" date="2020-07" db="EMBL/GenBank/DDBJ databases">
        <title>Ethylene signaling mediates host invasion by parasitic plants.</title>
        <authorList>
            <person name="Yoshida S."/>
        </authorList>
    </citation>
    <scope>NUCLEOTIDE SEQUENCE</scope>
    <source>
        <strain evidence="5">Okayama</strain>
    </source>
</reference>
<keyword evidence="6" id="KW-1185">Reference proteome</keyword>
<evidence type="ECO:0000256" key="1">
    <source>
        <dbReference type="ARBA" id="ARBA00007365"/>
    </source>
</evidence>
<dbReference type="GO" id="GO:0005737">
    <property type="term" value="C:cytoplasm"/>
    <property type="evidence" value="ECO:0007669"/>
    <property type="project" value="TreeGrafter"/>
</dbReference>
<evidence type="ECO:0000313" key="5">
    <source>
        <dbReference type="EMBL" id="GFP79693.1"/>
    </source>
</evidence>
<protein>
    <recommendedName>
        <fullName evidence="2">Peptidyl-prolyl cis-trans isomerase</fullName>
        <shortName evidence="2">PPIase</shortName>
        <ecNumber evidence="2">5.2.1.8</ecNumber>
    </recommendedName>
</protein>
<proteinExistence type="inferred from homology"/>
<dbReference type="Proteomes" id="UP000653305">
    <property type="component" value="Unassembled WGS sequence"/>
</dbReference>
<name>A0A830B519_9LAMI</name>
<dbReference type="GO" id="GO:0003755">
    <property type="term" value="F:peptidyl-prolyl cis-trans isomerase activity"/>
    <property type="evidence" value="ECO:0007669"/>
    <property type="project" value="UniProtKB-UniRule"/>
</dbReference>
<keyword evidence="3" id="KW-1133">Transmembrane helix</keyword>
<dbReference type="Gene3D" id="2.40.100.10">
    <property type="entry name" value="Cyclophilin-like"/>
    <property type="match status" value="1"/>
</dbReference>
<dbReference type="PANTHER" id="PTHR11071">
    <property type="entry name" value="PEPTIDYL-PROLYL CIS-TRANS ISOMERASE"/>
    <property type="match status" value="1"/>
</dbReference>
<comment type="function">
    <text evidence="2">PPIases accelerate the folding of proteins. It catalyzes the cis-trans isomerization of proline imidic peptide bonds in oligopeptides.</text>
</comment>
<feature type="domain" description="PPIase cyclophilin-type" evidence="4">
    <location>
        <begin position="1"/>
        <end position="86"/>
    </location>
</feature>
<evidence type="ECO:0000259" key="4">
    <source>
        <dbReference type="PROSITE" id="PS50072"/>
    </source>
</evidence>
<keyword evidence="2" id="KW-0697">Rotamase</keyword>
<dbReference type="InterPro" id="IPR002130">
    <property type="entry name" value="Cyclophilin-type_PPIase_dom"/>
</dbReference>
<keyword evidence="3" id="KW-0812">Transmembrane</keyword>
<keyword evidence="2 5" id="KW-0413">Isomerase</keyword>
<gene>
    <name evidence="5" type="ORF">PHJA_000112800</name>
</gene>
<evidence type="ECO:0000313" key="6">
    <source>
        <dbReference type="Proteomes" id="UP000653305"/>
    </source>
</evidence>
<accession>A0A830B519</accession>